<gene>
    <name evidence="1" type="ORF">GCM10010274_44030</name>
</gene>
<organism evidence="1 2">
    <name type="scientific">Streptomyces lavendofoliae</name>
    <dbReference type="NCBI Taxonomy" id="67314"/>
    <lineage>
        <taxon>Bacteria</taxon>
        <taxon>Bacillati</taxon>
        <taxon>Actinomycetota</taxon>
        <taxon>Actinomycetes</taxon>
        <taxon>Kitasatosporales</taxon>
        <taxon>Streptomycetaceae</taxon>
        <taxon>Streptomyces</taxon>
    </lineage>
</organism>
<accession>A0A918M6F3</accession>
<protein>
    <submittedName>
        <fullName evidence="1">Uncharacterized protein</fullName>
    </submittedName>
</protein>
<keyword evidence="2" id="KW-1185">Reference proteome</keyword>
<evidence type="ECO:0000313" key="2">
    <source>
        <dbReference type="Proteomes" id="UP000636661"/>
    </source>
</evidence>
<reference evidence="1" key="1">
    <citation type="journal article" date="2014" name="Int. J. Syst. Evol. Microbiol.">
        <title>Complete genome sequence of Corynebacterium casei LMG S-19264T (=DSM 44701T), isolated from a smear-ripened cheese.</title>
        <authorList>
            <consortium name="US DOE Joint Genome Institute (JGI-PGF)"/>
            <person name="Walter F."/>
            <person name="Albersmeier A."/>
            <person name="Kalinowski J."/>
            <person name="Ruckert C."/>
        </authorList>
    </citation>
    <scope>NUCLEOTIDE SEQUENCE</scope>
    <source>
        <strain evidence="1">JCM 4391</strain>
    </source>
</reference>
<sequence>MSGTHADLVRRVRHELLRSGFSLADATDAATPGMRVVQVPAGAMVRWTPLGGSAELSGPPDHLGESTRSAVSTAVRAVLTGCGYTVMATSGTFDLIVLPPAHMEP</sequence>
<dbReference type="AlphaFoldDB" id="A0A918M6F3"/>
<name>A0A918M6F3_9ACTN</name>
<comment type="caution">
    <text evidence="1">The sequence shown here is derived from an EMBL/GenBank/DDBJ whole genome shotgun (WGS) entry which is preliminary data.</text>
</comment>
<reference evidence="1" key="2">
    <citation type="submission" date="2020-09" db="EMBL/GenBank/DDBJ databases">
        <authorList>
            <person name="Sun Q."/>
            <person name="Ohkuma M."/>
        </authorList>
    </citation>
    <scope>NUCLEOTIDE SEQUENCE</scope>
    <source>
        <strain evidence="1">JCM 4391</strain>
    </source>
</reference>
<dbReference type="EMBL" id="BMTP01000011">
    <property type="protein sequence ID" value="GGU50492.1"/>
    <property type="molecule type" value="Genomic_DNA"/>
</dbReference>
<dbReference type="Proteomes" id="UP000636661">
    <property type="component" value="Unassembled WGS sequence"/>
</dbReference>
<proteinExistence type="predicted"/>
<evidence type="ECO:0000313" key="1">
    <source>
        <dbReference type="EMBL" id="GGU50492.1"/>
    </source>
</evidence>